<reference evidence="3 4" key="1">
    <citation type="journal article" date="2017" name="Int. J. Syst. Evol. Microbiol.">
        <title>Aquarickettsiella crustaci n. gen. n. sp. (Gammaproteobacteria: Legionellales: Coxiellaceae); a bacterial pathogen of the freshwater crustacean: Gammarus fossarum (Malacostraca: Amphipoda).</title>
        <authorList>
            <person name="Bojko J."/>
            <person name="Dunn A.M."/>
            <person name="Stebbing P.D."/>
            <person name="Van Aerle R."/>
            <person name="Bacela-Spychalska K."/>
            <person name="Bean T.P."/>
            <person name="Stentiford G.D."/>
        </authorList>
    </citation>
    <scope>NUCLEOTIDE SEQUENCE [LARGE SCALE GENOMIC DNA]</scope>
    <source>
        <strain evidence="3">RA15029</strain>
    </source>
</reference>
<feature type="compositionally biased region" description="Polar residues" evidence="2">
    <location>
        <begin position="107"/>
        <end position="126"/>
    </location>
</feature>
<feature type="region of interest" description="Disordered" evidence="2">
    <location>
        <begin position="386"/>
        <end position="409"/>
    </location>
</feature>
<protein>
    <submittedName>
        <fullName evidence="3">Uncharacterized protein</fullName>
    </submittedName>
</protein>
<name>A0A370CH15_9COXI</name>
<gene>
    <name evidence="3" type="ORF">CFE62_006805</name>
</gene>
<evidence type="ECO:0000256" key="2">
    <source>
        <dbReference type="SAM" id="MobiDB-lite"/>
    </source>
</evidence>
<reference evidence="3 4" key="2">
    <citation type="journal article" date="2018" name="J. Invertebr. Pathol.">
        <title>'Candidatus Aquirickettsiella gammari' (Gammaproteobacteria: Legionellales: Coxiellaceae): A bacterial pathogen of the freshwater crustacean Gammarus fossarum (Malacostraca: Amphipoda).</title>
        <authorList>
            <person name="Bojko J."/>
            <person name="Dunn A.M."/>
            <person name="Stebbing P.D."/>
            <person name="van Aerle R."/>
            <person name="Bacela-Spychalska K."/>
            <person name="Bean T.P."/>
            <person name="Urrutia A."/>
            <person name="Stentiford G.D."/>
        </authorList>
    </citation>
    <scope>NUCLEOTIDE SEQUENCE [LARGE SCALE GENOMIC DNA]</scope>
    <source>
        <strain evidence="3">RA15029</strain>
    </source>
</reference>
<accession>A0A370CH15</accession>
<evidence type="ECO:0000313" key="3">
    <source>
        <dbReference type="EMBL" id="RDH39870.1"/>
    </source>
</evidence>
<sequence length="409" mass="48353">MIDRHLRSLEVTEDEFLLRYQAYARKQEARFFKLLEKQLKGLSDEQQVLLRNTLKKEYRGMRKMMKKFTESCLKGVQQAKEQLSLFMPNPTQQLVKSEILTSEEYRPSSNISPPASSYNAAQTPVNNSLENTSDIEVLMKQQRKEVERLLAQENSLDKETEVELFLEDSFEKIRCIIEFRLREHRALVDALQSGRLNYRQASQQSKTLQQQLEPLFNKKVYLLFHSDKYHFASESLKRIVDELFIQIKDLYETSIAQLLAEIERIQQANHREGQREEMLQKHRDFYRDILKDFNAVYEEYEQKITAMYQEMEVREEIHHAKIKTHHANIKTHHAKIKTHHAKIKTHHAKIKTIYVEAEARMGADRDEAREKMQELERLFKARMGLPQNQAAASDSETAGTSYSFFPVRR</sequence>
<keyword evidence="1" id="KW-0175">Coiled coil</keyword>
<dbReference type="EMBL" id="NMOS02000031">
    <property type="protein sequence ID" value="RDH39870.1"/>
    <property type="molecule type" value="Genomic_DNA"/>
</dbReference>
<evidence type="ECO:0000313" key="4">
    <source>
        <dbReference type="Proteomes" id="UP000226429"/>
    </source>
</evidence>
<feature type="coiled-coil region" evidence="1">
    <location>
        <begin position="248"/>
        <end position="310"/>
    </location>
</feature>
<feature type="region of interest" description="Disordered" evidence="2">
    <location>
        <begin position="105"/>
        <end position="126"/>
    </location>
</feature>
<organism evidence="3 4">
    <name type="scientific">Candidatus Aquirickettsiella gammari</name>
    <dbReference type="NCBI Taxonomy" id="2016198"/>
    <lineage>
        <taxon>Bacteria</taxon>
        <taxon>Pseudomonadati</taxon>
        <taxon>Pseudomonadota</taxon>
        <taxon>Gammaproteobacteria</taxon>
        <taxon>Legionellales</taxon>
        <taxon>Coxiellaceae</taxon>
        <taxon>Candidatus Aquirickettsiella</taxon>
    </lineage>
</organism>
<keyword evidence="4" id="KW-1185">Reference proteome</keyword>
<dbReference type="AlphaFoldDB" id="A0A370CH15"/>
<dbReference type="Proteomes" id="UP000226429">
    <property type="component" value="Unassembled WGS sequence"/>
</dbReference>
<feature type="compositionally biased region" description="Polar residues" evidence="2">
    <location>
        <begin position="386"/>
        <end position="403"/>
    </location>
</feature>
<proteinExistence type="predicted"/>
<comment type="caution">
    <text evidence="3">The sequence shown here is derived from an EMBL/GenBank/DDBJ whole genome shotgun (WGS) entry which is preliminary data.</text>
</comment>
<evidence type="ECO:0000256" key="1">
    <source>
        <dbReference type="SAM" id="Coils"/>
    </source>
</evidence>